<name>A0A8E7B1H1_9EURY</name>
<reference evidence="1 2" key="1">
    <citation type="submission" date="2021-05" db="EMBL/GenBank/DDBJ databases">
        <title>A novel Methanospirillum isolate from a pyrite-forming mixed culture.</title>
        <authorList>
            <person name="Bunk B."/>
            <person name="Sproer C."/>
            <person name="Spring S."/>
            <person name="Pester M."/>
        </authorList>
    </citation>
    <scope>NUCLEOTIDE SEQUENCE [LARGE SCALE GENOMIC DNA]</scope>
    <source>
        <strain evidence="1 2">J.3.6.1-F.2.7.3</strain>
    </source>
</reference>
<dbReference type="Proteomes" id="UP000680656">
    <property type="component" value="Chromosome"/>
</dbReference>
<evidence type="ECO:0000313" key="1">
    <source>
        <dbReference type="EMBL" id="QVV88667.1"/>
    </source>
</evidence>
<organism evidence="1 2">
    <name type="scientific">Methanospirillum purgamenti</name>
    <dbReference type="NCBI Taxonomy" id="2834276"/>
    <lineage>
        <taxon>Archaea</taxon>
        <taxon>Methanobacteriati</taxon>
        <taxon>Methanobacteriota</taxon>
        <taxon>Stenosarchaea group</taxon>
        <taxon>Methanomicrobia</taxon>
        <taxon>Methanomicrobiales</taxon>
        <taxon>Methanospirillaceae</taxon>
        <taxon>Methanospirillum</taxon>
    </lineage>
</organism>
<gene>
    <name evidence="1" type="ORF">KHC33_15305</name>
</gene>
<keyword evidence="2" id="KW-1185">Reference proteome</keyword>
<dbReference type="AlphaFoldDB" id="A0A8E7B1H1"/>
<accession>A0A8E7B1H1</accession>
<dbReference type="EMBL" id="CP075546">
    <property type="protein sequence ID" value="QVV88667.1"/>
    <property type="molecule type" value="Genomic_DNA"/>
</dbReference>
<dbReference type="RefSeq" id="WP_214419476.1">
    <property type="nucleotide sequence ID" value="NZ_CP075546.1"/>
</dbReference>
<sequence>MTFTITSVKEKGAVSYEKIGRLIPDGEHEIRVIKDGSGEILRIQKTDFTLLIAGLAPDGLQLSDSGNRVIITAPSGEEYVVLTNQVRGMIEQWPKKKAAVFLLLL</sequence>
<proteinExistence type="predicted"/>
<protein>
    <submittedName>
        <fullName evidence="1">Uncharacterized protein</fullName>
    </submittedName>
</protein>
<evidence type="ECO:0000313" key="2">
    <source>
        <dbReference type="Proteomes" id="UP000680656"/>
    </source>
</evidence>
<dbReference type="KEGG" id="mrtj:KHC33_15305"/>
<dbReference type="GeneID" id="65098579"/>